<feature type="compositionally biased region" description="Low complexity" evidence="8">
    <location>
        <begin position="386"/>
        <end position="397"/>
    </location>
</feature>
<dbReference type="PROSITE" id="PS50235">
    <property type="entry name" value="USP_3"/>
    <property type="match status" value="1"/>
</dbReference>
<feature type="domain" description="DUSP" evidence="10">
    <location>
        <begin position="106"/>
        <end position="220"/>
    </location>
</feature>
<dbReference type="SMART" id="SM00695">
    <property type="entry name" value="DUSP"/>
    <property type="match status" value="1"/>
</dbReference>
<evidence type="ECO:0000259" key="9">
    <source>
        <dbReference type="PROSITE" id="PS50235"/>
    </source>
</evidence>
<accession>A0A4Y9YEZ6</accession>
<evidence type="ECO:0000256" key="4">
    <source>
        <dbReference type="ARBA" id="ARBA00022670"/>
    </source>
</evidence>
<comment type="catalytic activity">
    <reaction evidence="1">
        <text>Thiol-dependent hydrolysis of ester, thioester, amide, peptide and isopeptide bonds formed by the C-terminal Gly of ubiquitin (a 76-residue protein attached to proteins as an intracellular targeting signal).</text>
        <dbReference type="EC" id="3.4.19.12"/>
    </reaction>
</comment>
<name>A0A4Y9YEZ6_9AGAM</name>
<evidence type="ECO:0000256" key="7">
    <source>
        <dbReference type="ARBA" id="ARBA00022807"/>
    </source>
</evidence>
<dbReference type="InterPro" id="IPR038765">
    <property type="entry name" value="Papain-like_cys_pep_sf"/>
</dbReference>
<dbReference type="InterPro" id="IPR006615">
    <property type="entry name" value="Pept_C19_DUSP"/>
</dbReference>
<dbReference type="PROSITE" id="PS51283">
    <property type="entry name" value="DUSP"/>
    <property type="match status" value="1"/>
</dbReference>
<keyword evidence="4" id="KW-0645">Protease</keyword>
<comment type="similarity">
    <text evidence="2">Belongs to the peptidase C19 family.</text>
</comment>
<evidence type="ECO:0000256" key="5">
    <source>
        <dbReference type="ARBA" id="ARBA00022786"/>
    </source>
</evidence>
<dbReference type="PANTHER" id="PTHR21646:SF24">
    <property type="entry name" value="UBIQUITIN CARBOXYL-TERMINAL HYDROLASE"/>
    <property type="match status" value="1"/>
</dbReference>
<dbReference type="Gene3D" id="3.30.2230.10">
    <property type="entry name" value="DUSP-like"/>
    <property type="match status" value="1"/>
</dbReference>
<feature type="compositionally biased region" description="Polar residues" evidence="8">
    <location>
        <begin position="1"/>
        <end position="15"/>
    </location>
</feature>
<evidence type="ECO:0000256" key="2">
    <source>
        <dbReference type="ARBA" id="ARBA00009085"/>
    </source>
</evidence>
<dbReference type="PROSITE" id="PS00972">
    <property type="entry name" value="USP_1"/>
    <property type="match status" value="1"/>
</dbReference>
<dbReference type="SUPFAM" id="SSF54001">
    <property type="entry name" value="Cysteine proteinases"/>
    <property type="match status" value="1"/>
</dbReference>
<keyword evidence="6" id="KW-0378">Hydrolase</keyword>
<dbReference type="GO" id="GO:0004843">
    <property type="term" value="F:cysteine-type deubiquitinase activity"/>
    <property type="evidence" value="ECO:0007669"/>
    <property type="project" value="UniProtKB-EC"/>
</dbReference>
<feature type="domain" description="USP" evidence="9">
    <location>
        <begin position="432"/>
        <end position="1132"/>
    </location>
</feature>
<dbReference type="GO" id="GO:0006508">
    <property type="term" value="P:proteolysis"/>
    <property type="evidence" value="ECO:0007669"/>
    <property type="project" value="UniProtKB-KW"/>
</dbReference>
<evidence type="ECO:0000313" key="12">
    <source>
        <dbReference type="Proteomes" id="UP000298327"/>
    </source>
</evidence>
<feature type="region of interest" description="Disordered" evidence="8">
    <location>
        <begin position="1153"/>
        <end position="1184"/>
    </location>
</feature>
<feature type="compositionally biased region" description="Basic and acidic residues" evidence="8">
    <location>
        <begin position="113"/>
        <end position="123"/>
    </location>
</feature>
<dbReference type="GO" id="GO:0016579">
    <property type="term" value="P:protein deubiquitination"/>
    <property type="evidence" value="ECO:0007669"/>
    <property type="project" value="InterPro"/>
</dbReference>
<feature type="region of interest" description="Disordered" evidence="8">
    <location>
        <begin position="386"/>
        <end position="410"/>
    </location>
</feature>
<feature type="compositionally biased region" description="Polar residues" evidence="8">
    <location>
        <begin position="1253"/>
        <end position="1262"/>
    </location>
</feature>
<evidence type="ECO:0000256" key="8">
    <source>
        <dbReference type="SAM" id="MobiDB-lite"/>
    </source>
</evidence>
<dbReference type="Gene3D" id="3.90.70.10">
    <property type="entry name" value="Cysteine proteinases"/>
    <property type="match status" value="2"/>
</dbReference>
<dbReference type="SUPFAM" id="SSF143791">
    <property type="entry name" value="DUSP-like"/>
    <property type="match status" value="1"/>
</dbReference>
<organism evidence="11 12">
    <name type="scientific">Dentipellis fragilis</name>
    <dbReference type="NCBI Taxonomy" id="205917"/>
    <lineage>
        <taxon>Eukaryota</taxon>
        <taxon>Fungi</taxon>
        <taxon>Dikarya</taxon>
        <taxon>Basidiomycota</taxon>
        <taxon>Agaricomycotina</taxon>
        <taxon>Agaricomycetes</taxon>
        <taxon>Russulales</taxon>
        <taxon>Hericiaceae</taxon>
        <taxon>Dentipellis</taxon>
    </lineage>
</organism>
<comment type="caution">
    <text evidence="11">The sequence shown here is derived from an EMBL/GenBank/DDBJ whole genome shotgun (WGS) entry which is preliminary data.</text>
</comment>
<reference evidence="11 12" key="1">
    <citation type="submission" date="2019-02" db="EMBL/GenBank/DDBJ databases">
        <title>Genome sequencing of the rare red list fungi Dentipellis fragilis.</title>
        <authorList>
            <person name="Buettner E."/>
            <person name="Kellner H."/>
        </authorList>
    </citation>
    <scope>NUCLEOTIDE SEQUENCE [LARGE SCALE GENOMIC DNA]</scope>
    <source>
        <strain evidence="11 12">DSM 105465</strain>
    </source>
</reference>
<evidence type="ECO:0000256" key="6">
    <source>
        <dbReference type="ARBA" id="ARBA00022801"/>
    </source>
</evidence>
<dbReference type="EC" id="3.4.19.12" evidence="3"/>
<evidence type="ECO:0000256" key="3">
    <source>
        <dbReference type="ARBA" id="ARBA00012759"/>
    </source>
</evidence>
<keyword evidence="7" id="KW-0788">Thiol protease</keyword>
<feature type="compositionally biased region" description="Polar residues" evidence="8">
    <location>
        <begin position="44"/>
        <end position="69"/>
    </location>
</feature>
<dbReference type="Proteomes" id="UP000298327">
    <property type="component" value="Unassembled WGS sequence"/>
</dbReference>
<gene>
    <name evidence="11" type="ORF">EVG20_g7789</name>
</gene>
<sequence>MHSLSLPSPVSTASNTRKRQRSTSMDSATSSSSPKRSASEDPSASQSQDRTLTRSSPRAQDISHLSLSDPTAAEIDDYLASQGEMDLPATISVDPILESADNAAPAQPAMSPQDKHAFVEQKRKRQMKESEVWYLVSRRWFRRWQKAVTGEQDKEGGLEEKDLGPVDNTSLVNAEGQLMISLVEGVDVEYVPEEVWTAFVSWYGEPIHPLGRNVIARGILNQPCIELHPPRLRVFRLIDDPNSTETTGTTQYTLHTSSSRLVKDLLTDLAQTINPTSTDEFRVWTVTTATDLTGSEYPSGRLIQDAGEIVESKDETLDDAMIESNDTFIVEFAKDGKWIMGESPAETMRRDKPDPILADAGVPPPLFSQENDFFSKLSKSAKTASTTSTAQPSLSSSVTLAPPAVSSSSTFKPFSAMNSQLRSKPANEPGTLGLGNMGNTCFMNSALQCLAHIQELSDYFLMGVFQDELNRENPLGMKGAIAESFGSLLSRIWSTTSTATSYSPRDFKSVLQRFAPQFSGYQQQDSQELVAFLLDGLHEDLNRVLKKPYVEKPDWEGGGDLELVKLARNSWEGYMKRNDSVIVDLFQGQYRSTLICPECEKVSITFDPFMYLTLPLPVQKKWRHTIFYVPWDTSKPSAKVPIEINRDASFKDLRNLLARWMGSNPDHLLTLETFSHRIYKNLDDSLLCGEMAEGDTIVCSELPCHAQQSRSYASKKTDDDPFIIPVFFSESMARHSSFGRNPSLFAHPFIIAVSREDARSIERIEAIIYEQLQRWTDNPTDLWSWEAPDTVHIPITSSAGPDSVTEIKENGDIVTMEEGDIVDEKGAMLHEHEDGAAASGSTPPVDNGPRRVGPKKDIFTLRLQVNNKDFGTGGGYGLHSAKYDTWENRLREAEADAEDGERPVLLRQHDALYLEFDENMRAYYFGDEPARRERAPWDLGNWETFLHPEYQETLRTSAAKTERGISLQDCLDEFTKEEQLGEDDPWYCPQCKKHQQATKKFDIWSVPDVLVVHLKRFSNSRALRDKIETFVDFPLKGLDLTEMAQERQVARKLQARGVDVQEMGLSDLDEPLLYDLYGVDEHLGGLGGGHYRAYAYNHVTDRWYHFDDSYVTPAQPEAAVNANAYLLFYKRRTSRPLGGKTYAKIEAARAAARIQDAQSETETMRTDIQMPTPPEEPMSGLKPSLHNSLVKLSNEPVGRFTRATDSPASTSQASSPPPLDDREPPSYGDASYDDALDPLTLATNRFDFPDPSSKASPTSSNEVEPDSEDETGSRRKSSWGRALGLDGVGVDSWQQDSATWSHPEFENYDEVEDEMLVDPIMMP</sequence>
<dbReference type="Pfam" id="PF06337">
    <property type="entry name" value="DUSP"/>
    <property type="match status" value="1"/>
</dbReference>
<dbReference type="OrthoDB" id="292964at2759"/>
<dbReference type="CDD" id="cd02674">
    <property type="entry name" value="Peptidase_C19R"/>
    <property type="match status" value="1"/>
</dbReference>
<keyword evidence="5" id="KW-0833">Ubl conjugation pathway</keyword>
<evidence type="ECO:0000256" key="1">
    <source>
        <dbReference type="ARBA" id="ARBA00000707"/>
    </source>
</evidence>
<dbReference type="InterPro" id="IPR001394">
    <property type="entry name" value="Peptidase_C19_UCH"/>
</dbReference>
<dbReference type="Pfam" id="PF00443">
    <property type="entry name" value="UCH"/>
    <property type="match status" value="1"/>
</dbReference>
<feature type="region of interest" description="Disordered" evidence="8">
    <location>
        <begin position="102"/>
        <end position="123"/>
    </location>
</feature>
<dbReference type="EMBL" id="SEOQ01000619">
    <property type="protein sequence ID" value="TFY59459.1"/>
    <property type="molecule type" value="Genomic_DNA"/>
</dbReference>
<dbReference type="STRING" id="205917.A0A4Y9YEZ6"/>
<evidence type="ECO:0000313" key="11">
    <source>
        <dbReference type="EMBL" id="TFY59459.1"/>
    </source>
</evidence>
<feature type="region of interest" description="Disordered" evidence="8">
    <location>
        <begin position="1"/>
        <end position="69"/>
    </location>
</feature>
<proteinExistence type="inferred from homology"/>
<protein>
    <recommendedName>
        <fullName evidence="3">ubiquitinyl hydrolase 1</fullName>
        <ecNumber evidence="3">3.4.19.12</ecNumber>
    </recommendedName>
</protein>
<feature type="region of interest" description="Disordered" evidence="8">
    <location>
        <begin position="1199"/>
        <end position="1288"/>
    </location>
</feature>
<keyword evidence="12" id="KW-1185">Reference proteome</keyword>
<dbReference type="PANTHER" id="PTHR21646">
    <property type="entry name" value="UBIQUITIN CARBOXYL-TERMINAL HYDROLASE"/>
    <property type="match status" value="1"/>
</dbReference>
<dbReference type="InterPro" id="IPR018200">
    <property type="entry name" value="USP_CS"/>
</dbReference>
<evidence type="ECO:0000259" key="10">
    <source>
        <dbReference type="PROSITE" id="PS51283"/>
    </source>
</evidence>
<dbReference type="PROSITE" id="PS00973">
    <property type="entry name" value="USP_2"/>
    <property type="match status" value="1"/>
</dbReference>
<feature type="non-terminal residue" evidence="11">
    <location>
        <position position="1323"/>
    </location>
</feature>
<dbReference type="InterPro" id="IPR050185">
    <property type="entry name" value="Ub_carboxyl-term_hydrolase"/>
</dbReference>
<dbReference type="InterPro" id="IPR028889">
    <property type="entry name" value="USP"/>
</dbReference>
<feature type="region of interest" description="Disordered" evidence="8">
    <location>
        <begin position="833"/>
        <end position="853"/>
    </location>
</feature>
<dbReference type="InterPro" id="IPR035927">
    <property type="entry name" value="DUSP-like_sf"/>
</dbReference>
<feature type="compositionally biased region" description="Low complexity" evidence="8">
    <location>
        <begin position="22"/>
        <end position="43"/>
    </location>
</feature>